<dbReference type="InterPro" id="IPR029045">
    <property type="entry name" value="ClpP/crotonase-like_dom_sf"/>
</dbReference>
<dbReference type="STRING" id="1280952.HJA_10114"/>
<sequence>MLAEAQGVWRSEESGWLLQITPDDIIRWQETPAACYPTRQDGPTMMGQIEYRYFTPQADGTARFEYLPADGHAVFTRISALPETCREETDTGPEAVFDVFTSVFRRHYAFFDQRGVDWEKNVATARTSLSPEMSEADLLDLLASLLEPLQDSHTKLVASLEGETRRIQSGLGTTLPRARDEIGEGPWLIGLLDNLMPYLDEGAVHTGNERFIRGTINDHIGYIQIFTMGGFTTGHEPGTPEWAEAEVAALHALFDEALAGFDGTDALILDLSNNRGGYDAITRAIASRFTDSPFTAYTVRTEWDGAPQAVYTINPYQDGPRYTKPVYVIISDVTVSGGEITAMMLRQLPQIRTAGQTSRGAFSTPLAKPLPNGWYLELSNEIFADADGNVFEGKGISPDIDLPLFGTHDLVGSHLTSLKQLVACIEDGTC</sequence>
<dbReference type="Gene3D" id="3.30.750.44">
    <property type="match status" value="1"/>
</dbReference>
<accession>A0A059FDU4</accession>
<dbReference type="SUPFAM" id="SSF52096">
    <property type="entry name" value="ClpP/crotonase"/>
    <property type="match status" value="1"/>
</dbReference>
<dbReference type="Gene3D" id="3.90.226.10">
    <property type="entry name" value="2-enoyl-CoA Hydratase, Chain A, domain 1"/>
    <property type="match status" value="1"/>
</dbReference>
<protein>
    <recommendedName>
        <fullName evidence="1">Tail specific protease domain-containing protein</fullName>
    </recommendedName>
</protein>
<evidence type="ECO:0000259" key="1">
    <source>
        <dbReference type="SMART" id="SM00245"/>
    </source>
</evidence>
<dbReference type="SMART" id="SM00245">
    <property type="entry name" value="TSPc"/>
    <property type="match status" value="1"/>
</dbReference>
<gene>
    <name evidence="2" type="ORF">HJA_10114</name>
</gene>
<evidence type="ECO:0000313" key="2">
    <source>
        <dbReference type="EMBL" id="KCZ88716.1"/>
    </source>
</evidence>
<dbReference type="PATRIC" id="fig|1280952.3.peg.2019"/>
<name>A0A059FDU4_9PROT</name>
<dbReference type="PANTHER" id="PTHR11261:SF3">
    <property type="entry name" value="RETINOL-BINDING PROTEIN 3"/>
    <property type="match status" value="1"/>
</dbReference>
<dbReference type="AlphaFoldDB" id="A0A059FDU4"/>
<comment type="caution">
    <text evidence="2">The sequence shown here is derived from an EMBL/GenBank/DDBJ whole genome shotgun (WGS) entry which is preliminary data.</text>
</comment>
<organism evidence="2 3">
    <name type="scientific">Hyphomonas jannaschiana VP2</name>
    <dbReference type="NCBI Taxonomy" id="1280952"/>
    <lineage>
        <taxon>Bacteria</taxon>
        <taxon>Pseudomonadati</taxon>
        <taxon>Pseudomonadota</taxon>
        <taxon>Alphaproteobacteria</taxon>
        <taxon>Hyphomonadales</taxon>
        <taxon>Hyphomonadaceae</taxon>
        <taxon>Hyphomonas</taxon>
    </lineage>
</organism>
<dbReference type="InterPro" id="IPR005151">
    <property type="entry name" value="Tail-specific_protease"/>
</dbReference>
<dbReference type="GO" id="GO:0006508">
    <property type="term" value="P:proteolysis"/>
    <property type="evidence" value="ECO:0007669"/>
    <property type="project" value="InterPro"/>
</dbReference>
<dbReference type="PANTHER" id="PTHR11261">
    <property type="entry name" value="INTERPHOTORECEPTOR RETINOID-BINDING PROTEIN"/>
    <property type="match status" value="1"/>
</dbReference>
<dbReference type="eggNOG" id="COG0793">
    <property type="taxonomic scope" value="Bacteria"/>
</dbReference>
<proteinExistence type="predicted"/>
<dbReference type="CDD" id="cd07563">
    <property type="entry name" value="Peptidase_S41_IRBP"/>
    <property type="match status" value="1"/>
</dbReference>
<keyword evidence="3" id="KW-1185">Reference proteome</keyword>
<reference evidence="2 3" key="1">
    <citation type="journal article" date="2014" name="Antonie Van Leeuwenhoek">
        <title>Hyphomonas beringensis sp. nov. and Hyphomonas chukchiensis sp. nov., isolated from surface seawater of the Bering Sea and Chukchi Sea.</title>
        <authorList>
            <person name="Li C."/>
            <person name="Lai Q."/>
            <person name="Li G."/>
            <person name="Dong C."/>
            <person name="Wang J."/>
            <person name="Liao Y."/>
            <person name="Shao Z."/>
        </authorList>
    </citation>
    <scope>NUCLEOTIDE SEQUENCE [LARGE SCALE GENOMIC DNA]</scope>
    <source>
        <strain evidence="2 3">VP2</strain>
    </source>
</reference>
<dbReference type="Proteomes" id="UP000024816">
    <property type="component" value="Unassembled WGS sequence"/>
</dbReference>
<dbReference type="EMBL" id="ARYJ01000005">
    <property type="protein sequence ID" value="KCZ88716.1"/>
    <property type="molecule type" value="Genomic_DNA"/>
</dbReference>
<feature type="domain" description="Tail specific protease" evidence="1">
    <location>
        <begin position="207"/>
        <end position="403"/>
    </location>
</feature>
<dbReference type="Pfam" id="PF03572">
    <property type="entry name" value="Peptidase_S41"/>
    <property type="match status" value="1"/>
</dbReference>
<evidence type="ECO:0000313" key="3">
    <source>
        <dbReference type="Proteomes" id="UP000024816"/>
    </source>
</evidence>
<dbReference type="GO" id="GO:0008236">
    <property type="term" value="F:serine-type peptidase activity"/>
    <property type="evidence" value="ECO:0007669"/>
    <property type="project" value="InterPro"/>
</dbReference>